<keyword evidence="2" id="KW-1185">Reference proteome</keyword>
<protein>
    <recommendedName>
        <fullName evidence="3">Encoded protein</fullName>
    </recommendedName>
</protein>
<sequence length="84" mass="9386">MAEDDEVIQLGHTVGNRSRWGVLNRSCGGVAAHRAVPGDRFNYWIPRLHCIMRLQGISCLSVKRAKKSPSASLRGTRKLKKKQS</sequence>
<evidence type="ECO:0008006" key="3">
    <source>
        <dbReference type="Google" id="ProtNLM"/>
    </source>
</evidence>
<accession>A0ABQ7G4U5</accession>
<proteinExistence type="predicted"/>
<evidence type="ECO:0000313" key="1">
    <source>
        <dbReference type="EMBL" id="KAF5829624.1"/>
    </source>
</evidence>
<dbReference type="Proteomes" id="UP000815325">
    <property type="component" value="Unassembled WGS sequence"/>
</dbReference>
<comment type="caution">
    <text evidence="1">The sequence shown here is derived from an EMBL/GenBank/DDBJ whole genome shotgun (WGS) entry which is preliminary data.</text>
</comment>
<reference evidence="1" key="1">
    <citation type="submission" date="2017-08" db="EMBL/GenBank/DDBJ databases">
        <authorList>
            <person name="Polle J.E."/>
            <person name="Barry K."/>
            <person name="Cushman J."/>
            <person name="Schmutz J."/>
            <person name="Tran D."/>
            <person name="Hathwaick L.T."/>
            <person name="Yim W.C."/>
            <person name="Jenkins J."/>
            <person name="Mckie-Krisberg Z.M."/>
            <person name="Prochnik S."/>
            <person name="Lindquist E."/>
            <person name="Dockter R.B."/>
            <person name="Adam C."/>
            <person name="Molina H."/>
            <person name="Bunkerborg J."/>
            <person name="Jin E."/>
            <person name="Buchheim M."/>
            <person name="Magnuson J."/>
        </authorList>
    </citation>
    <scope>NUCLEOTIDE SEQUENCE</scope>
    <source>
        <strain evidence="1">CCAP 19/18</strain>
    </source>
</reference>
<gene>
    <name evidence="1" type="ORF">DUNSADRAFT_15843</name>
</gene>
<evidence type="ECO:0000313" key="2">
    <source>
        <dbReference type="Proteomes" id="UP000815325"/>
    </source>
</evidence>
<organism evidence="1 2">
    <name type="scientific">Dunaliella salina</name>
    <name type="common">Green alga</name>
    <name type="synonym">Protococcus salinus</name>
    <dbReference type="NCBI Taxonomy" id="3046"/>
    <lineage>
        <taxon>Eukaryota</taxon>
        <taxon>Viridiplantae</taxon>
        <taxon>Chlorophyta</taxon>
        <taxon>core chlorophytes</taxon>
        <taxon>Chlorophyceae</taxon>
        <taxon>CS clade</taxon>
        <taxon>Chlamydomonadales</taxon>
        <taxon>Dunaliellaceae</taxon>
        <taxon>Dunaliella</taxon>
    </lineage>
</organism>
<dbReference type="EMBL" id="MU070135">
    <property type="protein sequence ID" value="KAF5829624.1"/>
    <property type="molecule type" value="Genomic_DNA"/>
</dbReference>
<name>A0ABQ7G4U5_DUNSA</name>